<evidence type="ECO:0000313" key="3">
    <source>
        <dbReference type="Proteomes" id="UP000289946"/>
    </source>
</evidence>
<dbReference type="Proteomes" id="UP000290174">
    <property type="component" value="Unassembled WGS sequence"/>
</dbReference>
<evidence type="ECO:0000313" key="2">
    <source>
        <dbReference type="EMBL" id="RXG85396.1"/>
    </source>
</evidence>
<dbReference type="EMBL" id="RDRA01000046">
    <property type="protein sequence ID" value="RXG85396.1"/>
    <property type="molecule type" value="Genomic_DNA"/>
</dbReference>
<reference evidence="1 4" key="1">
    <citation type="submission" date="2018-11" db="EMBL/GenBank/DDBJ databases">
        <title>Bradyrhizobium sp. nov., isolated from effective nodules of peanut in China.</title>
        <authorList>
            <person name="Li Y."/>
        </authorList>
    </citation>
    <scope>NUCLEOTIDE SEQUENCE [LARGE SCALE GENOMIC DNA]</scope>
    <source>
        <strain evidence="1 4">CCBAU 51770</strain>
        <strain evidence="2 3">CCBAU 51781</strain>
    </source>
</reference>
<evidence type="ECO:0000313" key="1">
    <source>
        <dbReference type="EMBL" id="RXG85078.1"/>
    </source>
</evidence>
<gene>
    <name evidence="1" type="ORF">EAS61_36985</name>
    <name evidence="2" type="ORF">EAS62_38895</name>
</gene>
<accession>A0A4Q0Q7U9</accession>
<dbReference type="AlphaFoldDB" id="A0A4Q0Q7U9"/>
<dbReference type="EMBL" id="RKMK01000062">
    <property type="protein sequence ID" value="RXG85078.1"/>
    <property type="molecule type" value="Genomic_DNA"/>
</dbReference>
<keyword evidence="3" id="KW-1185">Reference proteome</keyword>
<comment type="caution">
    <text evidence="1">The sequence shown here is derived from an EMBL/GenBank/DDBJ whole genome shotgun (WGS) entry which is preliminary data.</text>
</comment>
<name>A0A4Q0Q7U9_9BRAD</name>
<protein>
    <submittedName>
        <fullName evidence="1">Uncharacterized protein</fullName>
    </submittedName>
</protein>
<evidence type="ECO:0000313" key="4">
    <source>
        <dbReference type="Proteomes" id="UP000290174"/>
    </source>
</evidence>
<organism evidence="1 4">
    <name type="scientific">Bradyrhizobium zhanjiangense</name>
    <dbReference type="NCBI Taxonomy" id="1325107"/>
    <lineage>
        <taxon>Bacteria</taxon>
        <taxon>Pseudomonadati</taxon>
        <taxon>Pseudomonadota</taxon>
        <taxon>Alphaproteobacteria</taxon>
        <taxon>Hyphomicrobiales</taxon>
        <taxon>Nitrobacteraceae</taxon>
        <taxon>Bradyrhizobium</taxon>
    </lineage>
</organism>
<sequence>MRGDRAIAQKTGKLAVGTRFKMSELGIIQFPELANKTGRVIEISILTADIAVLFDGAARPTVLDRSYIALLSE</sequence>
<proteinExistence type="predicted"/>
<dbReference type="Proteomes" id="UP000289946">
    <property type="component" value="Unassembled WGS sequence"/>
</dbReference>